<keyword evidence="7" id="KW-1185">Reference proteome</keyword>
<evidence type="ECO:0000256" key="5">
    <source>
        <dbReference type="SAM" id="Coils"/>
    </source>
</evidence>
<keyword evidence="4" id="KW-0233">DNA recombination</keyword>
<organism evidence="6 7">
    <name type="scientific">Chitinilyticum piscinae</name>
    <dbReference type="NCBI Taxonomy" id="2866724"/>
    <lineage>
        <taxon>Bacteria</taxon>
        <taxon>Pseudomonadati</taxon>
        <taxon>Pseudomonadota</taxon>
        <taxon>Betaproteobacteria</taxon>
        <taxon>Neisseriales</taxon>
        <taxon>Chitinibacteraceae</taxon>
        <taxon>Chitinilyticum</taxon>
    </lineage>
</organism>
<evidence type="ECO:0000313" key="6">
    <source>
        <dbReference type="EMBL" id="MBE9609444.1"/>
    </source>
</evidence>
<dbReference type="PANTHER" id="PTHR30563">
    <property type="entry name" value="DNA RECOMBINATION PROTEIN RMUC"/>
    <property type="match status" value="1"/>
</dbReference>
<dbReference type="Pfam" id="PF02646">
    <property type="entry name" value="RmuC"/>
    <property type="match status" value="1"/>
</dbReference>
<comment type="similarity">
    <text evidence="2">Belongs to the RmuC family.</text>
</comment>
<comment type="function">
    <text evidence="1">Involved in DNA recombination.</text>
</comment>
<accession>A0A8J7KEE9</accession>
<dbReference type="EMBL" id="JADFUA010000004">
    <property type="protein sequence ID" value="MBE9609444.1"/>
    <property type="molecule type" value="Genomic_DNA"/>
</dbReference>
<comment type="caution">
    <text evidence="6">The sequence shown here is derived from an EMBL/GenBank/DDBJ whole genome shotgun (WGS) entry which is preliminary data.</text>
</comment>
<reference evidence="6 7" key="1">
    <citation type="submission" date="2020-10" db="EMBL/GenBank/DDBJ databases">
        <title>The genome sequence of Chitinilyticum litopenaei 4Y14.</title>
        <authorList>
            <person name="Liu Y."/>
        </authorList>
    </citation>
    <scope>NUCLEOTIDE SEQUENCE [LARGE SCALE GENOMIC DNA]</scope>
    <source>
        <strain evidence="6 7">4Y14</strain>
    </source>
</reference>
<evidence type="ECO:0000256" key="1">
    <source>
        <dbReference type="ARBA" id="ARBA00003416"/>
    </source>
</evidence>
<dbReference type="PANTHER" id="PTHR30563:SF0">
    <property type="entry name" value="DNA RECOMBINATION PROTEIN RMUC"/>
    <property type="match status" value="1"/>
</dbReference>
<gene>
    <name evidence="6" type="primary">rmuC</name>
    <name evidence="6" type="ORF">INR99_08775</name>
</gene>
<name>A0A8J7KEE9_9NEIS</name>
<keyword evidence="3 5" id="KW-0175">Coiled coil</keyword>
<sequence>MAGALTVFNLQQLRQTQKSVLEQLLAELDRQHRELGDRMAEGFSRQGEASHAALAQHGALLNDAVNNSAERLRDGLNQSFERLRGGVAQELGQSREALQRLAQQQGETMRALQLSLTASQTESRELQQQQLAAMASAAQTSSEQLRVTLLQSLGETREQMQRQLADIAATMQTKQDALREDVLLKLSTMLSEQAKREMDMLQSMLTTSTQQLTASVSELTKTADGRLAEISGKVNERLDEGFKKTNETFANVMARLATIDEAQKKIDGLTTNVVSLQELLGDKRSRGAFGEVQLEHLISNVLPQQVYELQASLPNGTRADCLLRLPEPTGTVAVDAKFPLENYHRMFAAGEDRTVAQRAFKADVKKHIDDISNKYIIPNVTADGAVMFVPAEAVFAEIHAYHPELVQYAMAKRVWIVSPTTLMAVLNTARAVIKDVETRKQVHIIQEALGKLSAEFGRFDKRMKKLADHIRMAHDDAQEVSITSEKISKRFSEIEQVKLEDMSPVKPAALIEPAAG</sequence>
<dbReference type="GO" id="GO:0006310">
    <property type="term" value="P:DNA recombination"/>
    <property type="evidence" value="ECO:0007669"/>
    <property type="project" value="UniProtKB-KW"/>
</dbReference>
<dbReference type="AlphaFoldDB" id="A0A8J7KEE9"/>
<dbReference type="Proteomes" id="UP000604481">
    <property type="component" value="Unassembled WGS sequence"/>
</dbReference>
<dbReference type="InterPro" id="IPR003798">
    <property type="entry name" value="DNA_recombination_RmuC"/>
</dbReference>
<feature type="coiled-coil region" evidence="5">
    <location>
        <begin position="109"/>
        <end position="177"/>
    </location>
</feature>
<evidence type="ECO:0000313" key="7">
    <source>
        <dbReference type="Proteomes" id="UP000604481"/>
    </source>
</evidence>
<protein>
    <submittedName>
        <fullName evidence="6">DNA recombination protein RmuC</fullName>
    </submittedName>
</protein>
<proteinExistence type="inferred from homology"/>
<evidence type="ECO:0000256" key="2">
    <source>
        <dbReference type="ARBA" id="ARBA00009840"/>
    </source>
</evidence>
<evidence type="ECO:0000256" key="3">
    <source>
        <dbReference type="ARBA" id="ARBA00023054"/>
    </source>
</evidence>
<evidence type="ECO:0000256" key="4">
    <source>
        <dbReference type="ARBA" id="ARBA00023172"/>
    </source>
</evidence>